<reference evidence="1 2" key="1">
    <citation type="submission" date="2024-07" db="EMBL/GenBank/DDBJ databases">
        <title>A survey of Mimosa microsymbionts across Brazilian biomes reveals a high diversity of Paraburkholderia nodulating endemic species, but also that Cupriavidus is common as a symbiont of widespread species.</title>
        <authorList>
            <person name="Rouws L."/>
            <person name="Barauna A."/>
            <person name="Beukes C."/>
            <person name="Rouws J.R.C."/>
            <person name="De Faria S.M."/>
            <person name="Gross E."/>
            <person name="Bueno Dos Reis Junior F."/>
            <person name="Simon M.F."/>
            <person name="Maluk M."/>
            <person name="Odee D.W."/>
            <person name="Kenicer G."/>
            <person name="Young J.P.W."/>
            <person name="Reis V.M."/>
            <person name="Zilli J."/>
            <person name="James E.K."/>
        </authorList>
    </citation>
    <scope>NUCLEOTIDE SEQUENCE [LARGE SCALE GENOMIC DNA]</scope>
    <source>
        <strain evidence="1 2">BR14375</strain>
    </source>
</reference>
<organism evidence="1 2">
    <name type="scientific">Paraburkholderia phenoliruptrix</name>
    <dbReference type="NCBI Taxonomy" id="252970"/>
    <lineage>
        <taxon>Bacteria</taxon>
        <taxon>Pseudomonadati</taxon>
        <taxon>Pseudomonadota</taxon>
        <taxon>Betaproteobacteria</taxon>
        <taxon>Burkholderiales</taxon>
        <taxon>Burkholderiaceae</taxon>
        <taxon>Paraburkholderia</taxon>
    </lineage>
</organism>
<protein>
    <submittedName>
        <fullName evidence="1">Uncharacterized protein</fullName>
    </submittedName>
</protein>
<dbReference type="Proteomes" id="UP001558535">
    <property type="component" value="Unassembled WGS sequence"/>
</dbReference>
<sequence length="69" mass="7094">MLIAVEETATAAGKSEETRGARSCGVLQSLRRLLPVALLALAPMLSFAQIVAGGAHAPNVIQTPNGPTR</sequence>
<name>A0ABV3WMA8_9BURK</name>
<comment type="caution">
    <text evidence="1">The sequence shown here is derived from an EMBL/GenBank/DDBJ whole genome shotgun (WGS) entry which is preliminary data.</text>
</comment>
<gene>
    <name evidence="1" type="ORF">AB3X84_28655</name>
</gene>
<evidence type="ECO:0000313" key="1">
    <source>
        <dbReference type="EMBL" id="MEX3753953.1"/>
    </source>
</evidence>
<accession>A0ABV3WMA8</accession>
<dbReference type="RefSeq" id="WP_238558557.1">
    <property type="nucleotide sequence ID" value="NZ_CP168531.1"/>
</dbReference>
<keyword evidence="2" id="KW-1185">Reference proteome</keyword>
<evidence type="ECO:0000313" key="2">
    <source>
        <dbReference type="Proteomes" id="UP001558535"/>
    </source>
</evidence>
<proteinExistence type="predicted"/>
<dbReference type="EMBL" id="JBFPKE010000020">
    <property type="protein sequence ID" value="MEX3753953.1"/>
    <property type="molecule type" value="Genomic_DNA"/>
</dbReference>